<comment type="caution">
    <text evidence="1">The sequence shown here is derived from an EMBL/GenBank/DDBJ whole genome shotgun (WGS) entry which is preliminary data.</text>
</comment>
<evidence type="ECO:0000313" key="1">
    <source>
        <dbReference type="EMBL" id="KAF5101780.1"/>
    </source>
</evidence>
<evidence type="ECO:0000313" key="2">
    <source>
        <dbReference type="Proteomes" id="UP000744676"/>
    </source>
</evidence>
<dbReference type="EMBL" id="QVQA01000009">
    <property type="protein sequence ID" value="KAF5101780.1"/>
    <property type="molecule type" value="Genomic_DNA"/>
</dbReference>
<keyword evidence="2" id="KW-1185">Reference proteome</keyword>
<gene>
    <name evidence="1" type="ORF">D0Z00_000642</name>
</gene>
<dbReference type="Proteomes" id="UP000744676">
    <property type="component" value="Unassembled WGS sequence"/>
</dbReference>
<protein>
    <submittedName>
        <fullName evidence="1">Uncharacterized protein</fullName>
    </submittedName>
</protein>
<organism evidence="1 2">
    <name type="scientific">Geotrichum galactomycetum</name>
    <dbReference type="NCBI Taxonomy" id="27317"/>
    <lineage>
        <taxon>Eukaryota</taxon>
        <taxon>Fungi</taxon>
        <taxon>Dikarya</taxon>
        <taxon>Ascomycota</taxon>
        <taxon>Saccharomycotina</taxon>
        <taxon>Dipodascomycetes</taxon>
        <taxon>Dipodascales</taxon>
        <taxon>Dipodascaceae</taxon>
        <taxon>Geotrichum</taxon>
    </lineage>
</organism>
<sequence>MSLFFNNPFALVPSRNVDPFENFDYQFNSQLNSFPLFRSNTQHGNNALSSVPPLDLEEHKKSYKLNLSVPGVAPSDLIVDFDIADNTLHIKGETSTTKSEPTEEGSTHKRITERYSGTFERTVQFPSKVKIDDDNIVASLTDGVLTLQIPKIVPEKTKKATPKRINVAGDSSRKALEPKV</sequence>
<reference evidence="1 2" key="1">
    <citation type="journal article" date="2020" name="Front. Microbiol.">
        <title>Phenotypic and Genetic Characterization of the Cheese Ripening Yeast Geotrichum candidum.</title>
        <authorList>
            <person name="Perkins V."/>
            <person name="Vignola S."/>
            <person name="Lessard M.H."/>
            <person name="Plante P.L."/>
            <person name="Corbeil J."/>
            <person name="Dugat-Bony E."/>
            <person name="Frenette M."/>
            <person name="Labrie S."/>
        </authorList>
    </citation>
    <scope>NUCLEOTIDE SEQUENCE [LARGE SCALE GENOMIC DNA]</scope>
    <source>
        <strain evidence="1 2">LMA-1147</strain>
    </source>
</reference>
<proteinExistence type="predicted"/>
<name>A0ACB6V960_9ASCO</name>
<accession>A0ACB6V960</accession>